<evidence type="ECO:0000313" key="9">
    <source>
        <dbReference type="Proteomes" id="UP000229970"/>
    </source>
</evidence>
<evidence type="ECO:0000256" key="4">
    <source>
        <dbReference type="ARBA" id="ARBA00023026"/>
    </source>
</evidence>
<feature type="region of interest" description="Disordered" evidence="6">
    <location>
        <begin position="1"/>
        <end position="31"/>
    </location>
</feature>
<dbReference type="InterPro" id="IPR010069">
    <property type="entry name" value="CdiA_FHA1_rpt"/>
</dbReference>
<feature type="compositionally biased region" description="Polar residues" evidence="6">
    <location>
        <begin position="803"/>
        <end position="812"/>
    </location>
</feature>
<dbReference type="GO" id="GO:0090729">
    <property type="term" value="F:toxin activity"/>
    <property type="evidence" value="ECO:0007669"/>
    <property type="project" value="UniProtKB-KW"/>
</dbReference>
<dbReference type="SMART" id="SM00912">
    <property type="entry name" value="Haemagg_act"/>
    <property type="match status" value="1"/>
</dbReference>
<evidence type="ECO:0000256" key="2">
    <source>
        <dbReference type="ARBA" id="ARBA00022656"/>
    </source>
</evidence>
<feature type="region of interest" description="Disordered" evidence="6">
    <location>
        <begin position="778"/>
        <end position="812"/>
    </location>
</feature>
<dbReference type="Gene3D" id="2.160.20.10">
    <property type="entry name" value="Single-stranded right-handed beta-helix, Pectin lyase-like"/>
    <property type="match status" value="1"/>
</dbReference>
<dbReference type="InterPro" id="IPR012334">
    <property type="entry name" value="Pectin_lyas_fold"/>
</dbReference>
<dbReference type="RefSeq" id="WP_100139034.1">
    <property type="nucleotide sequence ID" value="NZ_MEIP01000013.1"/>
</dbReference>
<dbReference type="Gene3D" id="3.40.1350.110">
    <property type="match status" value="1"/>
</dbReference>
<feature type="region of interest" description="Disordered" evidence="6">
    <location>
        <begin position="1744"/>
        <end position="1764"/>
    </location>
</feature>
<organism evidence="8 9">
    <name type="scientific">Snodgrassella alvi</name>
    <dbReference type="NCBI Taxonomy" id="1196083"/>
    <lineage>
        <taxon>Bacteria</taxon>
        <taxon>Pseudomonadati</taxon>
        <taxon>Pseudomonadota</taxon>
        <taxon>Betaproteobacteria</taxon>
        <taxon>Neisseriales</taxon>
        <taxon>Neisseriaceae</taxon>
        <taxon>Snodgrassella</taxon>
    </lineage>
</organism>
<dbReference type="Pfam" id="PF04829">
    <property type="entry name" value="PT-VENN"/>
    <property type="match status" value="1"/>
</dbReference>
<feature type="compositionally biased region" description="Polar residues" evidence="6">
    <location>
        <begin position="2178"/>
        <end position="2197"/>
    </location>
</feature>
<feature type="compositionally biased region" description="Polar residues" evidence="6">
    <location>
        <begin position="11"/>
        <end position="31"/>
    </location>
</feature>
<dbReference type="Pfam" id="PF05594">
    <property type="entry name" value="Fil_haemagg"/>
    <property type="match status" value="11"/>
</dbReference>
<dbReference type="Proteomes" id="UP000229970">
    <property type="component" value="Unassembled WGS sequence"/>
</dbReference>
<evidence type="ECO:0000256" key="6">
    <source>
        <dbReference type="SAM" id="MobiDB-lite"/>
    </source>
</evidence>
<evidence type="ECO:0000256" key="3">
    <source>
        <dbReference type="ARBA" id="ARBA00022913"/>
    </source>
</evidence>
<comment type="caution">
    <text evidence="8">The sequence shown here is derived from an EMBL/GenBank/DDBJ whole genome shotgun (WGS) entry which is preliminary data.</text>
</comment>
<dbReference type="SUPFAM" id="SSF51126">
    <property type="entry name" value="Pectin lyase-like"/>
    <property type="match status" value="1"/>
</dbReference>
<feature type="region of interest" description="Disordered" evidence="6">
    <location>
        <begin position="377"/>
        <end position="428"/>
    </location>
</feature>
<dbReference type="InterPro" id="IPR011050">
    <property type="entry name" value="Pectin_lyase_fold/virulence"/>
</dbReference>
<feature type="compositionally biased region" description="Low complexity" evidence="6">
    <location>
        <begin position="2165"/>
        <end position="2177"/>
    </location>
</feature>
<evidence type="ECO:0000256" key="1">
    <source>
        <dbReference type="ARBA" id="ARBA00004219"/>
    </source>
</evidence>
<accession>A0A2N9XJK8</accession>
<dbReference type="GO" id="GO:0004530">
    <property type="term" value="F:deoxyribonuclease I activity"/>
    <property type="evidence" value="ECO:0007669"/>
    <property type="project" value="InterPro"/>
</dbReference>
<evidence type="ECO:0000259" key="7">
    <source>
        <dbReference type="SMART" id="SM00912"/>
    </source>
</evidence>
<feature type="region of interest" description="Disordered" evidence="6">
    <location>
        <begin position="2165"/>
        <end position="2214"/>
    </location>
</feature>
<dbReference type="Pfam" id="PF05860">
    <property type="entry name" value="TPS"/>
    <property type="match status" value="1"/>
</dbReference>
<protein>
    <recommendedName>
        <fullName evidence="7">Filamentous haemagglutinin FhaB/tRNA nuclease CdiA-like TPS domain-containing protein</fullName>
    </recommendedName>
</protein>
<dbReference type="NCBIfam" id="TIGR01901">
    <property type="entry name" value="adhes_NPXG"/>
    <property type="match status" value="1"/>
</dbReference>
<comment type="subcellular location">
    <subcellularLocation>
        <location evidence="1">Target cell</location>
        <location evidence="1">Target cell cytoplasm</location>
    </subcellularLocation>
</comment>
<feature type="compositionally biased region" description="Low complexity" evidence="6">
    <location>
        <begin position="1755"/>
        <end position="1764"/>
    </location>
</feature>
<dbReference type="NCBIfam" id="TIGR01731">
    <property type="entry name" value="fil_hemag_20aa"/>
    <property type="match status" value="15"/>
</dbReference>
<sequence>ASEIHADPSAPKNQQPTVLQSANGTPQINIRTPSKRGVSINQYRQMDIDHKGAILNNSRKSTQTRQAGWVQGNPWLAAGEAKIIVNQINSRDPSQLNGYLEVAGRRAEVIIANPSGININGGGFINAAGVTLTTGRAQINDGQINSIQINQGNININGQGLDSRDSDYTHILSKAAQINAGIWANNLNIISGSNHIDAETQHITPSTNNNDPKPSIAIDTGKLGGMYAGKIVLISNDKGVGINNAGQIFASAGGVVISADGKLSNSGSIIAADKTQSDANIASASLQADSIHNSGTLSSQGQLQLQSQQLNNSGLITSADELNIRNQHSLSNSGEINGSRLDIISDSIHNHNGKLIQSGQQGLKLELDQLNNQKDSLIGYAPLPSASDQNPVQPDKPAQPPAETDNQNKAPSSAEGAGQTAAAPVQPNKTYRTGQIISHSQINNQNGQIIANGGIDLTAHNGLSNQGTLNLNQLQVNGELLDNHQGKLNTNQASIHTTRVDNRAGQISSSGQLQITGQALDNRQGRIQSAERITIDSAEVNNSNQGTIAAQQQLHIHSSQLNNSDKGQLWSGGQTAINTEQLHNTHGAIDSDSLQLTTDELNNQHGAIRSEGKQQLSVRNQLHNQNGQIGSNSTLNISAGAIDNSQGKISAGKQTELHTRTLNNQQGSLDADSIDLTADSVDNHSGAIRSNQQLNAQISQHINNQQGQISSAGTLQLNSHTLDNSSQGKIIAGKQASIHNSSLNNQQGSIDADSLILQSDSVDNHSGAIRSNQQLSAQISQQLDNRQGQISSAQDLSIHDQKQQSLSIDNSDNGKILAGNDLNIQSKQLNNPGSISAGRHATIQLHDNFNVDADIKAGGRLHLSSQGNIKNNHTLSGGDSVILNAANIDNQASGIIQSNKHTELQAQNNLTNRGLINSNGTTLVQSGHSINNIGSGRIYGDHVAIGTHNLINQEETIGSDSKAAVIAARERLDIGATHIINQEHALLSSEGDIAIGGTLNEQHQATGMADSLINSSARIEAQRDGNIAVKELHNLNNHFTLEEYLAEQRKIKQYKYPGRTEKWTVGVDGKFSLNDSRAKFTFNDGSTEVVYNRKMRQVKWWNFTRKTYKQRVKESDPGQIIIGGNLNIAGSHWENNNSQILVGGSLIGTDNLQLDNIETKGQQRVEDKGRTGHIQYKKKKKHSIHNHWHAYEGKGSEYSDTTTTTIDLDQPVSLIQQHIAIGGNQGKASTANPTGHEIGNINSNNQSSASNHNIAQQQQHIKTLTDINTRLPNSSLYHINPNNNGYLVETDPAFTNKHKWLGSDYMLSALGQDPNKMQKRLGDGYYEQRLINEQIARLTGFRHLEGYQNDEEQYKALMNAGITAAREMSLVPGIALSAEQIARLTSDIVWLVNQTVTLADGSQQTVLVPQIYRMVRDGDLSTAGALISANNISLHTNQDLNNQGSIAGRKIVDLGAQNISNSGLISGNKIALNASNNIDFNGGAAQARDLLSLKANHISINTTTATHGDERNGATVIDRVAGLYVTGNKDSILTVDGKQGININGAQIINTAVNGQTQLRASEGSVNLNTVQIADHETEGKLSDRNHMSLHHSAEVGSQILTQGDISISAGKQINIRQSDIDSLNGSINLYGKESVNIIEGRKTADLDESFYHKSSNIISSQSNLDKYQANHNEAVASNITGAKINISSDKDINIRGSNIISDNGTLLRAGNNINISAAENHYTDRQYHKETKSGLMGSGGIGFTIGSQKESDDTTSQSLIHSGSSIGSLSGNTNIIAGNHYSQTGSSVSSPKGDINIIAKQIDISAAEDQHKRDNIHTFEKSGLTVAVNVPIVSAIQDAHTAIKRVGKSKNDRVNAMAAYNAGIDSYQAGQAIADASNNPQSAAQNIRVSITVGQQKSRSESHSVDNVASASNIHAGGQVNLLATGAGQDSNINIIGSDISGNQGTHLQADNQINLLAAEQSHSERSKNSPSGWNAGVAINYGSGGASFGVTAGANRGKGHANGDETSYRNSHIGSLSGNTSLISGGATNIKGAQVTGKGVSIDAAELNIESLQDSAKYNSKQQNIGGQITVGYGVSGTANYSKSKIKADYAGVTEQSGIIAGDNGYQIKVKGNTDLKGAIITSTQTAEAAGKNQLITGSLTSSDIKNHSDYKGSSIGIGASGSVSGSSLGQSQPSKNNSINLANQGGTGASNTVGYGSDSGHDSSTTHSGINTHNIIITDETAQQQKTGKNAAETIAGIHTDTTSDNYADKAGYLSNNFDKDKVQKELDLQREVSQEFSKNMQATSAFINSKKDKLKEELKQENLSPEQRAQYEKELAQWNSGGLILNAIGAGLAAPTNSIGGILAATASPAIAHQIGQYFKGKDAEGSTAHLVAHAVLGAAVAAAGGNNALAGGLAAAGAEATAPIVSKWLYGKNAKDLTADEKATVSAIAGLTGAATGVAVGGSMADVAQGNQAGHTAVDNNNLDILREEESKRELELATKYNWTSKQLTDYITNKSRGSIKGFADGAVESIEGTVNAVRHPVDTAKGIYGVISDPNAVFNSIELSVKEWEELYAYALQTNPGLAGKMEGYLSGKVGGSLTGGYLVTGTAAKVVSTLAKSKYATKIKEIAKGAGKSITKPVTKAETGIEWGKGIQKQGMPWEDFVGKELSAGSRLPPNFKTFDYYDPVTKKAVSVKTLDTTTPAKIANPKQIFNTLKNNIDAAANFTRHDLRGSTVLSTDISSREIRLAVPATTNKVQWQQIHRAIDYGKSRGVKVIVTEVK</sequence>
<feature type="non-terminal residue" evidence="8">
    <location>
        <position position="1"/>
    </location>
</feature>
<gene>
    <name evidence="8" type="ORF">BHC46_04685</name>
</gene>
<evidence type="ECO:0000256" key="5">
    <source>
        <dbReference type="ARBA" id="ARBA00024043"/>
    </source>
</evidence>
<feature type="domain" description="Filamentous haemagglutinin FhaB/tRNA nuclease CdiA-like TPS" evidence="7">
    <location>
        <begin position="22"/>
        <end position="142"/>
    </location>
</feature>
<reference evidence="8 9" key="1">
    <citation type="journal article" date="2017" name="MBio">
        <title>Type VI secretion-mediated competition in the bee gut microbiome.</title>
        <authorList>
            <person name="Steele M.I."/>
            <person name="Kwong W.K."/>
            <person name="Powell J.E."/>
            <person name="Whiteley M."/>
            <person name="Moran N.A."/>
        </authorList>
    </citation>
    <scope>NUCLEOTIDE SEQUENCE [LARGE SCALE GENOMIC DNA]</scope>
    <source>
        <strain evidence="8 9">Ruf1-X</strain>
    </source>
</reference>
<feature type="region of interest" description="Disordered" evidence="6">
    <location>
        <begin position="1224"/>
        <end position="1256"/>
    </location>
</feature>
<dbReference type="InterPro" id="IPR008638">
    <property type="entry name" value="FhaB/CdiA-like_TPS"/>
</dbReference>
<dbReference type="CDD" id="cd13444">
    <property type="entry name" value="CDI_toxin_EC869_like"/>
    <property type="match status" value="1"/>
</dbReference>
<proteinExistence type="inferred from homology"/>
<feature type="compositionally biased region" description="Low complexity" evidence="6">
    <location>
        <begin position="2199"/>
        <end position="2212"/>
    </location>
</feature>
<name>A0A2N9XJK8_9NEIS</name>
<feature type="compositionally biased region" description="Low complexity" evidence="6">
    <location>
        <begin position="1240"/>
        <end position="1256"/>
    </location>
</feature>
<keyword evidence="2" id="KW-0800">Toxin</keyword>
<feature type="compositionally biased region" description="Polar residues" evidence="6">
    <location>
        <begin position="778"/>
        <end position="795"/>
    </location>
</feature>
<dbReference type="InterPro" id="IPR008619">
    <property type="entry name" value="Filamentous_hemagglutn_rpt"/>
</dbReference>
<dbReference type="InterPro" id="IPR006914">
    <property type="entry name" value="VENN_dom"/>
</dbReference>
<keyword evidence="4" id="KW-0843">Virulence</keyword>
<keyword evidence="3" id="KW-1266">Target cell cytoplasm</keyword>
<comment type="similarity">
    <text evidence="5">In the N-terminal section; belongs to the CdiA toxin family.</text>
</comment>
<dbReference type="Pfam" id="PF13332">
    <property type="entry name" value="Fil_haemagg_2"/>
    <property type="match status" value="2"/>
</dbReference>
<dbReference type="InterPro" id="IPR033799">
    <property type="entry name" value="CdiA_EC869-like"/>
</dbReference>
<dbReference type="Pfam" id="PF21111">
    <property type="entry name" value="CDI_toxin_EC869_like"/>
    <property type="match status" value="1"/>
</dbReference>
<dbReference type="InterPro" id="IPR025157">
    <property type="entry name" value="Hemagglutinin_rpt"/>
</dbReference>
<evidence type="ECO:0000313" key="8">
    <source>
        <dbReference type="EMBL" id="PIT48513.1"/>
    </source>
</evidence>
<dbReference type="EMBL" id="MEIP01000013">
    <property type="protein sequence ID" value="PIT48513.1"/>
    <property type="molecule type" value="Genomic_DNA"/>
</dbReference>